<dbReference type="OrthoDB" id="443318at2759"/>
<reference evidence="2" key="1">
    <citation type="submission" date="2022-05" db="EMBL/GenBank/DDBJ databases">
        <title>The Musa troglodytarum L. genome provides insights into the mechanism of non-climacteric behaviour and enrichment of carotenoids.</title>
        <authorList>
            <person name="Wang J."/>
        </authorList>
    </citation>
    <scope>NUCLEOTIDE SEQUENCE</scope>
    <source>
        <tissue evidence="2">Leaf</tissue>
    </source>
</reference>
<protein>
    <submittedName>
        <fullName evidence="2">Uncharacterized protein</fullName>
    </submittedName>
</protein>
<evidence type="ECO:0000256" key="1">
    <source>
        <dbReference type="SAM" id="MobiDB-lite"/>
    </source>
</evidence>
<dbReference type="Proteomes" id="UP001055439">
    <property type="component" value="Chromosome 9"/>
</dbReference>
<feature type="region of interest" description="Disordered" evidence="1">
    <location>
        <begin position="29"/>
        <end position="52"/>
    </location>
</feature>
<evidence type="ECO:0000313" key="2">
    <source>
        <dbReference type="EMBL" id="URE44532.1"/>
    </source>
</evidence>
<dbReference type="AlphaFoldDB" id="A0A9E7IAV7"/>
<keyword evidence="3" id="KW-1185">Reference proteome</keyword>
<dbReference type="EMBL" id="CP097511">
    <property type="protein sequence ID" value="URE44532.1"/>
    <property type="molecule type" value="Genomic_DNA"/>
</dbReference>
<evidence type="ECO:0000313" key="3">
    <source>
        <dbReference type="Proteomes" id="UP001055439"/>
    </source>
</evidence>
<name>A0A9E7IAV7_9LILI</name>
<proteinExistence type="predicted"/>
<sequence length="205" mass="24023">MEPRSEPTVLGVARRSRLLLHQHQLRPQDLRRRANRALRSSTGKKDHRSQQGVFGAFHQPQRNFCRQCGDGQLLRQSRHRLLLVDSFDGLRRHLPIHPLLLQLQLDEDVTEVRPHHQLRHEPRVRRYRPVQHLHPVLRQRCKAAVAVQEHPAPPQLLRLRPLHRELRRKVLQPARRAEGDARQHHGNPLPVDCVQQCADQDVGRC</sequence>
<organism evidence="2 3">
    <name type="scientific">Musa troglodytarum</name>
    <name type="common">fe'i banana</name>
    <dbReference type="NCBI Taxonomy" id="320322"/>
    <lineage>
        <taxon>Eukaryota</taxon>
        <taxon>Viridiplantae</taxon>
        <taxon>Streptophyta</taxon>
        <taxon>Embryophyta</taxon>
        <taxon>Tracheophyta</taxon>
        <taxon>Spermatophyta</taxon>
        <taxon>Magnoliopsida</taxon>
        <taxon>Liliopsida</taxon>
        <taxon>Zingiberales</taxon>
        <taxon>Musaceae</taxon>
        <taxon>Musa</taxon>
    </lineage>
</organism>
<accession>A0A9E7IAV7</accession>
<gene>
    <name evidence="2" type="ORF">MUK42_13765</name>
</gene>